<name>A0A410T5W6_9CAUD</name>
<evidence type="ECO:0000313" key="1">
    <source>
        <dbReference type="EMBL" id="QAU04044.1"/>
    </source>
</evidence>
<proteinExistence type="predicted"/>
<gene>
    <name evidence="1" type="ORF">Henu6_gp144</name>
</gene>
<accession>A0A410T5W6</accession>
<sequence>MAIFKNLYTPPQVILRLKTEWSPEGIDHTIYIPKNAKWLAIDKDGSIAVFSSDEPIKDKTCWDAYQGYVDVAKIDNVLLENWENYRWEVYPDANNIRIIHVDAREKKL</sequence>
<dbReference type="EMBL" id="MK240351">
    <property type="protein sequence ID" value="QAU04044.1"/>
    <property type="molecule type" value="Genomic_DNA"/>
</dbReference>
<protein>
    <submittedName>
        <fullName evidence="1">Uncharacterized protein</fullName>
    </submittedName>
</protein>
<evidence type="ECO:0000313" key="2">
    <source>
        <dbReference type="Proteomes" id="UP000289169"/>
    </source>
</evidence>
<dbReference type="Proteomes" id="UP000289169">
    <property type="component" value="Segment"/>
</dbReference>
<reference evidence="1 2" key="1">
    <citation type="submission" date="2018-11" db="EMBL/GenBank/DDBJ databases">
        <authorList>
            <person name="Teng T."/>
        </authorList>
    </citation>
    <scope>NUCLEOTIDE SEQUENCE [LARGE SCALE GENOMIC DNA]</scope>
</reference>
<organism evidence="1 2">
    <name type="scientific">Acinetobacter phage Henu6</name>
    <dbReference type="NCBI Taxonomy" id="2500136"/>
    <lineage>
        <taxon>Viruses</taxon>
        <taxon>Duplodnaviria</taxon>
        <taxon>Heunggongvirae</taxon>
        <taxon>Uroviricota</taxon>
        <taxon>Caudoviricetes</taxon>
        <taxon>Pantevenvirales</taxon>
        <taxon>Straboviridae</taxon>
        <taxon>Twarogvirinae</taxon>
        <taxon>Zedzedvirus</taxon>
        <taxon>Zedzedvirus zz1</taxon>
    </lineage>
</organism>